<feature type="domain" description="Aminoglycoside phosphotransferase" evidence="1">
    <location>
        <begin position="15"/>
        <end position="247"/>
    </location>
</feature>
<protein>
    <submittedName>
        <fullName evidence="2">Aminoglycoside phosphotransferase family protein</fullName>
        <ecNumber evidence="2">2.7.1.-</ecNumber>
    </submittedName>
</protein>
<dbReference type="SUPFAM" id="SSF56112">
    <property type="entry name" value="Protein kinase-like (PK-like)"/>
    <property type="match status" value="1"/>
</dbReference>
<organism evidence="2 3">
    <name type="scientific">Streptomyces toxytricini</name>
    <name type="common">Actinomyces toxytricini</name>
    <dbReference type="NCBI Taxonomy" id="67369"/>
    <lineage>
        <taxon>Bacteria</taxon>
        <taxon>Bacillati</taxon>
        <taxon>Actinomycetota</taxon>
        <taxon>Actinomycetes</taxon>
        <taxon>Kitasatosporales</taxon>
        <taxon>Streptomycetaceae</taxon>
        <taxon>Streptomyces</taxon>
    </lineage>
</organism>
<name>A0ABW8EH05_STRT5</name>
<dbReference type="PANTHER" id="PTHR40086">
    <property type="entry name" value="PHOSPHOTRANSFERASE YTMP-RELATED"/>
    <property type="match status" value="1"/>
</dbReference>
<accession>A0ABW8EH05</accession>
<evidence type="ECO:0000313" key="2">
    <source>
        <dbReference type="EMBL" id="MFJ2822529.1"/>
    </source>
</evidence>
<evidence type="ECO:0000313" key="3">
    <source>
        <dbReference type="Proteomes" id="UP001617351"/>
    </source>
</evidence>
<keyword evidence="2" id="KW-0808">Transferase</keyword>
<dbReference type="Pfam" id="PF01636">
    <property type="entry name" value="APH"/>
    <property type="match status" value="1"/>
</dbReference>
<dbReference type="RefSeq" id="WP_402381697.1">
    <property type="nucleotide sequence ID" value="NZ_JBIUYY010000006.1"/>
</dbReference>
<keyword evidence="3" id="KW-1185">Reference proteome</keyword>
<dbReference type="EC" id="2.7.1.-" evidence="2"/>
<dbReference type="InterPro" id="IPR052077">
    <property type="entry name" value="CcrZ_PhaseVar_Mediator"/>
</dbReference>
<dbReference type="InterPro" id="IPR002575">
    <property type="entry name" value="Aminoglycoside_PTrfase"/>
</dbReference>
<sequence>MELYREACAGPDALSGYYNRNVRVETAAGPVLVRIPGGDTEQMDPRLWSEPDLLAAIQPHVSTAPRLLHAQQDPAFQIHEFIEGRRLDELAPDGKPVPEAVLGGVGQFFGEVLRVPSGALPPVPAGWPGDGDTEAFAERLLDLVRSIRARAGEAQEGLYTALGVPADPCGRLADRAVGDLRSRPFRLLHADLHRKNVIVTGQGRLAVLDWELALWGDPVYDLADHLHKTSYTAADRNRVLAEWERAAPAECRTAWQSSLAFYLAYQEMKSAVVDTVRWGRRIAGAADGHERRTLARELQAKLLAACPHWGGGPPPGVEEIERAAVHWLA</sequence>
<gene>
    <name evidence="2" type="ORF">ACIO7M_15640</name>
</gene>
<dbReference type="Proteomes" id="UP001617351">
    <property type="component" value="Unassembled WGS sequence"/>
</dbReference>
<evidence type="ECO:0000259" key="1">
    <source>
        <dbReference type="Pfam" id="PF01636"/>
    </source>
</evidence>
<dbReference type="GO" id="GO:0016740">
    <property type="term" value="F:transferase activity"/>
    <property type="evidence" value="ECO:0007669"/>
    <property type="project" value="UniProtKB-KW"/>
</dbReference>
<dbReference type="Gene3D" id="3.90.1200.10">
    <property type="match status" value="1"/>
</dbReference>
<dbReference type="PANTHER" id="PTHR40086:SF1">
    <property type="entry name" value="CELL CYCLE REGULATOR CCRZ"/>
    <property type="match status" value="1"/>
</dbReference>
<dbReference type="EMBL" id="JBIUYY010000006">
    <property type="protein sequence ID" value="MFJ2822529.1"/>
    <property type="molecule type" value="Genomic_DNA"/>
</dbReference>
<reference evidence="2 3" key="1">
    <citation type="submission" date="2024-10" db="EMBL/GenBank/DDBJ databases">
        <title>The Natural Products Discovery Center: Release of the First 8490 Sequenced Strains for Exploring Actinobacteria Biosynthetic Diversity.</title>
        <authorList>
            <person name="Kalkreuter E."/>
            <person name="Kautsar S.A."/>
            <person name="Yang D."/>
            <person name="Bader C.D."/>
            <person name="Teijaro C.N."/>
            <person name="Fluegel L."/>
            <person name="Davis C.M."/>
            <person name="Simpson J.R."/>
            <person name="Lauterbach L."/>
            <person name="Steele A.D."/>
            <person name="Gui C."/>
            <person name="Meng S."/>
            <person name="Li G."/>
            <person name="Viehrig K."/>
            <person name="Ye F."/>
            <person name="Su P."/>
            <person name="Kiefer A.F."/>
            <person name="Nichols A."/>
            <person name="Cepeda A.J."/>
            <person name="Yan W."/>
            <person name="Fan B."/>
            <person name="Jiang Y."/>
            <person name="Adhikari A."/>
            <person name="Zheng C.-J."/>
            <person name="Schuster L."/>
            <person name="Cowan T.M."/>
            <person name="Smanski M.J."/>
            <person name="Chevrette M.G."/>
            <person name="De Carvalho L.P.S."/>
            <person name="Shen B."/>
        </authorList>
    </citation>
    <scope>NUCLEOTIDE SEQUENCE [LARGE SCALE GENOMIC DNA]</scope>
    <source>
        <strain evidence="2 3">NPDC087220</strain>
    </source>
</reference>
<comment type="caution">
    <text evidence="2">The sequence shown here is derived from an EMBL/GenBank/DDBJ whole genome shotgun (WGS) entry which is preliminary data.</text>
</comment>
<dbReference type="InterPro" id="IPR011009">
    <property type="entry name" value="Kinase-like_dom_sf"/>
</dbReference>
<proteinExistence type="predicted"/>